<dbReference type="CDD" id="cd00559">
    <property type="entry name" value="Cyanase_C"/>
    <property type="match status" value="1"/>
</dbReference>
<evidence type="ECO:0000256" key="2">
    <source>
        <dbReference type="ARBA" id="ARBA00022723"/>
    </source>
</evidence>
<dbReference type="AlphaFoldDB" id="A0A163M0C7"/>
<dbReference type="PANTHER" id="PTHR11820">
    <property type="entry name" value="ACYLPYRUVASE"/>
    <property type="match status" value="1"/>
</dbReference>
<comment type="similarity">
    <text evidence="1">Belongs to the FAH family.</text>
</comment>
<dbReference type="PANTHER" id="PTHR11820:SF7">
    <property type="entry name" value="ACYLPYRUVASE FAHD1, MITOCHONDRIAL"/>
    <property type="match status" value="1"/>
</dbReference>
<dbReference type="OrthoDB" id="74910at2759"/>
<evidence type="ECO:0000313" key="4">
    <source>
        <dbReference type="EMBL" id="SAM00058.1"/>
    </source>
</evidence>
<feature type="domain" description="HTH cro/C1-type" evidence="3">
    <location>
        <begin position="144"/>
        <end position="166"/>
    </location>
</feature>
<dbReference type="GO" id="GO:0046872">
    <property type="term" value="F:metal ion binding"/>
    <property type="evidence" value="ECO:0007669"/>
    <property type="project" value="UniProtKB-KW"/>
</dbReference>
<dbReference type="PRINTS" id="PR01693">
    <property type="entry name" value="CYANASE"/>
</dbReference>
<dbReference type="Proteomes" id="UP000078561">
    <property type="component" value="Unassembled WGS sequence"/>
</dbReference>
<dbReference type="FunCoup" id="A0A163M0C7">
    <property type="interactions" value="408"/>
</dbReference>
<gene>
    <name evidence="4" type="primary">ABSGL_05724.1 scaffold 7421</name>
</gene>
<protein>
    <recommendedName>
        <fullName evidence="3">HTH cro/C1-type domain-containing protein</fullName>
    </recommendedName>
</protein>
<dbReference type="Gene3D" id="3.90.850.10">
    <property type="entry name" value="Fumarylacetoacetase-like, C-terminal domain"/>
    <property type="match status" value="1"/>
</dbReference>
<dbReference type="InterPro" id="IPR011234">
    <property type="entry name" value="Fumarylacetoacetase-like_C"/>
</dbReference>
<proteinExistence type="inferred from homology"/>
<dbReference type="Gene3D" id="3.30.1160.10">
    <property type="entry name" value="Cyanate lyase, C-terminal domain"/>
    <property type="match status" value="1"/>
</dbReference>
<accession>A0A163M0C7</accession>
<dbReference type="Pfam" id="PF01557">
    <property type="entry name" value="FAA_hydrolase"/>
    <property type="match status" value="1"/>
</dbReference>
<sequence>MSSAKHFFTTGRNIIAIGRNYSEHAKELGNAVPTAPFYFLKPTSSYLANNGTIEIPQGCQVHHEIELAVVIGKSGRDIKKADAMAYVAGYALAIDLTARNVQNEAKKKGMPWTIAKGFDTFTPISDFISKETIPDPSDVNLWIKAKPTPEEIEKLAQSLNLPSSYLVSEYGPQFYPDRGGLMSLPPTDPVLYRLYEIVQVYGYPIKAVIHEKFGDGIMSAIDFTASVEKVEDPKGDRVKLVLDGKFLPYKKW</sequence>
<dbReference type="InterPro" id="IPR036581">
    <property type="entry name" value="Cyanate_lyase_C_sf"/>
</dbReference>
<dbReference type="InParanoid" id="A0A163M0C7"/>
<dbReference type="SUPFAM" id="SSF56529">
    <property type="entry name" value="FAH"/>
    <property type="match status" value="1"/>
</dbReference>
<keyword evidence="5" id="KW-1185">Reference proteome</keyword>
<dbReference type="GO" id="GO:0005739">
    <property type="term" value="C:mitochondrion"/>
    <property type="evidence" value="ECO:0007669"/>
    <property type="project" value="TreeGrafter"/>
</dbReference>
<evidence type="ECO:0000256" key="1">
    <source>
        <dbReference type="ARBA" id="ARBA00010211"/>
    </source>
</evidence>
<reference evidence="4" key="1">
    <citation type="submission" date="2016-04" db="EMBL/GenBank/DDBJ databases">
        <authorList>
            <person name="Evans L.H."/>
            <person name="Alamgir A."/>
            <person name="Owens N."/>
            <person name="Weber N.D."/>
            <person name="Virtaneva K."/>
            <person name="Barbian K."/>
            <person name="Babar A."/>
            <person name="Rosenke K."/>
        </authorList>
    </citation>
    <scope>NUCLEOTIDE SEQUENCE [LARGE SCALE GENOMIC DNA]</scope>
    <source>
        <strain evidence="4">CBS 101.48</strain>
    </source>
</reference>
<dbReference type="SMART" id="SM01116">
    <property type="entry name" value="Cyanate_lyase"/>
    <property type="match status" value="1"/>
</dbReference>
<organism evidence="4">
    <name type="scientific">Absidia glauca</name>
    <name type="common">Pin mould</name>
    <dbReference type="NCBI Taxonomy" id="4829"/>
    <lineage>
        <taxon>Eukaryota</taxon>
        <taxon>Fungi</taxon>
        <taxon>Fungi incertae sedis</taxon>
        <taxon>Mucoromycota</taxon>
        <taxon>Mucoromycotina</taxon>
        <taxon>Mucoromycetes</taxon>
        <taxon>Mucorales</taxon>
        <taxon>Cunninghamellaceae</taxon>
        <taxon>Absidia</taxon>
    </lineage>
</organism>
<dbReference type="STRING" id="4829.A0A163M0C7"/>
<dbReference type="GO" id="GO:0018773">
    <property type="term" value="F:acetylpyruvate hydrolase activity"/>
    <property type="evidence" value="ECO:0007669"/>
    <property type="project" value="TreeGrafter"/>
</dbReference>
<dbReference type="EMBL" id="LT553105">
    <property type="protein sequence ID" value="SAM00058.1"/>
    <property type="molecule type" value="Genomic_DNA"/>
</dbReference>
<dbReference type="PROSITE" id="PS50943">
    <property type="entry name" value="HTH_CROC1"/>
    <property type="match status" value="1"/>
</dbReference>
<keyword evidence="2" id="KW-0479">Metal-binding</keyword>
<dbReference type="InterPro" id="IPR003712">
    <property type="entry name" value="Cyanate_lyase_C"/>
</dbReference>
<dbReference type="InterPro" id="IPR036663">
    <property type="entry name" value="Fumarylacetoacetase_C_sf"/>
</dbReference>
<dbReference type="InterPro" id="IPR001387">
    <property type="entry name" value="Cro/C1-type_HTH"/>
</dbReference>
<dbReference type="InterPro" id="IPR008076">
    <property type="entry name" value="Cyanase"/>
</dbReference>
<evidence type="ECO:0000259" key="3">
    <source>
        <dbReference type="PROSITE" id="PS50943"/>
    </source>
</evidence>
<dbReference type="Pfam" id="PF02560">
    <property type="entry name" value="Cyanate_lyase"/>
    <property type="match status" value="1"/>
</dbReference>
<evidence type="ECO:0000313" key="5">
    <source>
        <dbReference type="Proteomes" id="UP000078561"/>
    </source>
</evidence>
<dbReference type="GO" id="GO:0008824">
    <property type="term" value="F:cyanate hydratase activity"/>
    <property type="evidence" value="ECO:0007669"/>
    <property type="project" value="InterPro"/>
</dbReference>
<name>A0A163M0C7_ABSGL</name>
<dbReference type="NCBIfam" id="TIGR00673">
    <property type="entry name" value="cynS"/>
    <property type="match status" value="1"/>
</dbReference>
<dbReference type="SUPFAM" id="SSF55234">
    <property type="entry name" value="Cyanase C-terminal domain"/>
    <property type="match status" value="1"/>
</dbReference>